<gene>
    <name evidence="5" type="ORF">ZOSMA_104G00290</name>
</gene>
<dbReference type="InterPro" id="IPR036427">
    <property type="entry name" value="Bromodomain-like_sf"/>
</dbReference>
<accession>A0A0K9Q4S6</accession>
<dbReference type="Proteomes" id="UP000036987">
    <property type="component" value="Unassembled WGS sequence"/>
</dbReference>
<evidence type="ECO:0000256" key="1">
    <source>
        <dbReference type="ARBA" id="ARBA00023117"/>
    </source>
</evidence>
<feature type="domain" description="Bromo" evidence="4">
    <location>
        <begin position="146"/>
        <end position="216"/>
    </location>
</feature>
<dbReference type="PROSITE" id="PS50014">
    <property type="entry name" value="BROMODOMAIN_2"/>
    <property type="match status" value="1"/>
</dbReference>
<dbReference type="InterPro" id="IPR051831">
    <property type="entry name" value="Bromodomain_contain_prot"/>
</dbReference>
<keyword evidence="6" id="KW-1185">Reference proteome</keyword>
<feature type="region of interest" description="Disordered" evidence="3">
    <location>
        <begin position="1"/>
        <end position="29"/>
    </location>
</feature>
<comment type="caution">
    <text evidence="5">The sequence shown here is derived from an EMBL/GenBank/DDBJ whole genome shotgun (WGS) entry which is preliminary data.</text>
</comment>
<proteinExistence type="predicted"/>
<dbReference type="Gene3D" id="1.20.920.10">
    <property type="entry name" value="Bromodomain-like"/>
    <property type="match status" value="1"/>
</dbReference>
<keyword evidence="1 2" id="KW-0103">Bromodomain</keyword>
<feature type="region of interest" description="Disordered" evidence="3">
    <location>
        <begin position="71"/>
        <end position="90"/>
    </location>
</feature>
<evidence type="ECO:0000259" key="4">
    <source>
        <dbReference type="PROSITE" id="PS50014"/>
    </source>
</evidence>
<evidence type="ECO:0000256" key="3">
    <source>
        <dbReference type="SAM" id="MobiDB-lite"/>
    </source>
</evidence>
<sequence>MGKNTATVLSKSNDNNPKKKRKKGRPSLLDIQKRALRLIKQQEQQNPNSENQTKTTNISCLHFHPIPSNDHGLDFASIPSNSDPTPPSSTKKIRKLVDVHGSSGETIERQLLSKPKLEKDRTMELEEMTTPLPNTLLLYFILDRLQNKDTYGVFSEPVDHEELPDYRDIIENPMDFSTVRKKLSDGAYPNLETFEEDVFLISSNAMRYNSPDTIYFRQAKSIHDLAKKDFENLRQESDDENGGIYASESKIMQRGGMLPGKSTMETKDNSIDKAVLFNVIISGDESSSVLLRSISMRHRKKITVSEENDRSFQSTHKPSALTIFKDERKELIPVGLHMEHTYTRSLARFAADLGPVGWAIAAKQIERVLYPGTNVLELGY</sequence>
<evidence type="ECO:0000256" key="2">
    <source>
        <dbReference type="PROSITE-ProRule" id="PRU00035"/>
    </source>
</evidence>
<dbReference type="PANTHER" id="PTHR22881">
    <property type="entry name" value="BROMODOMAIN CONTAINING PROTEIN"/>
    <property type="match status" value="1"/>
</dbReference>
<dbReference type="PRINTS" id="PR00503">
    <property type="entry name" value="BROMODOMAIN"/>
</dbReference>
<protein>
    <submittedName>
        <fullName evidence="5">Bromodomain protein</fullName>
    </submittedName>
</protein>
<dbReference type="AlphaFoldDB" id="A0A0K9Q4S6"/>
<dbReference type="STRING" id="29655.A0A0K9Q4S6"/>
<name>A0A0K9Q4S6_ZOSMR</name>
<evidence type="ECO:0000313" key="5">
    <source>
        <dbReference type="EMBL" id="KMZ76276.1"/>
    </source>
</evidence>
<dbReference type="EMBL" id="LFYR01000056">
    <property type="protein sequence ID" value="KMZ76276.1"/>
    <property type="molecule type" value="Genomic_DNA"/>
</dbReference>
<reference evidence="6" key="1">
    <citation type="journal article" date="2016" name="Nature">
        <title>The genome of the seagrass Zostera marina reveals angiosperm adaptation to the sea.</title>
        <authorList>
            <person name="Olsen J.L."/>
            <person name="Rouze P."/>
            <person name="Verhelst B."/>
            <person name="Lin Y.-C."/>
            <person name="Bayer T."/>
            <person name="Collen J."/>
            <person name="Dattolo E."/>
            <person name="De Paoli E."/>
            <person name="Dittami S."/>
            <person name="Maumus F."/>
            <person name="Michel G."/>
            <person name="Kersting A."/>
            <person name="Lauritano C."/>
            <person name="Lohaus R."/>
            <person name="Toepel M."/>
            <person name="Tonon T."/>
            <person name="Vanneste K."/>
            <person name="Amirebrahimi M."/>
            <person name="Brakel J."/>
            <person name="Bostroem C."/>
            <person name="Chovatia M."/>
            <person name="Grimwood J."/>
            <person name="Jenkins J.W."/>
            <person name="Jueterbock A."/>
            <person name="Mraz A."/>
            <person name="Stam W.T."/>
            <person name="Tice H."/>
            <person name="Bornberg-Bauer E."/>
            <person name="Green P.J."/>
            <person name="Pearson G.A."/>
            <person name="Procaccini G."/>
            <person name="Duarte C.M."/>
            <person name="Schmutz J."/>
            <person name="Reusch T.B.H."/>
            <person name="Van de Peer Y."/>
        </authorList>
    </citation>
    <scope>NUCLEOTIDE SEQUENCE [LARGE SCALE GENOMIC DNA]</scope>
    <source>
        <strain evidence="6">cv. Finnish</strain>
    </source>
</reference>
<evidence type="ECO:0000313" key="6">
    <source>
        <dbReference type="Proteomes" id="UP000036987"/>
    </source>
</evidence>
<dbReference type="SMART" id="SM00297">
    <property type="entry name" value="BROMO"/>
    <property type="match status" value="1"/>
</dbReference>
<dbReference type="OrthoDB" id="21449at2759"/>
<dbReference type="Pfam" id="PF00439">
    <property type="entry name" value="Bromodomain"/>
    <property type="match status" value="1"/>
</dbReference>
<dbReference type="PANTHER" id="PTHR22881:SF27">
    <property type="entry name" value="BROMODOMAIN CONTAINING 7_9"/>
    <property type="match status" value="1"/>
</dbReference>
<dbReference type="InterPro" id="IPR001487">
    <property type="entry name" value="Bromodomain"/>
</dbReference>
<dbReference type="SUPFAM" id="SSF47370">
    <property type="entry name" value="Bromodomain"/>
    <property type="match status" value="1"/>
</dbReference>
<organism evidence="5 6">
    <name type="scientific">Zostera marina</name>
    <name type="common">Eelgrass</name>
    <dbReference type="NCBI Taxonomy" id="29655"/>
    <lineage>
        <taxon>Eukaryota</taxon>
        <taxon>Viridiplantae</taxon>
        <taxon>Streptophyta</taxon>
        <taxon>Embryophyta</taxon>
        <taxon>Tracheophyta</taxon>
        <taxon>Spermatophyta</taxon>
        <taxon>Magnoliopsida</taxon>
        <taxon>Liliopsida</taxon>
        <taxon>Zosteraceae</taxon>
        <taxon>Zostera</taxon>
    </lineage>
</organism>